<dbReference type="Proteomes" id="UP001218788">
    <property type="component" value="Unassembled WGS sequence"/>
</dbReference>
<evidence type="ECO:0000313" key="1">
    <source>
        <dbReference type="EMBL" id="MDC8832531.1"/>
    </source>
</evidence>
<dbReference type="SUPFAM" id="SSF101327">
    <property type="entry name" value="YgfB-like"/>
    <property type="match status" value="1"/>
</dbReference>
<comment type="caution">
    <text evidence="1">The sequence shown here is derived from an EMBL/GenBank/DDBJ whole genome shotgun (WGS) entry which is preliminary data.</text>
</comment>
<dbReference type="EMBL" id="JAQQXP010000003">
    <property type="protein sequence ID" value="MDC8832531.1"/>
    <property type="molecule type" value="Genomic_DNA"/>
</dbReference>
<reference evidence="1 2" key="1">
    <citation type="submission" date="2022-10" db="EMBL/GenBank/DDBJ databases">
        <title>Alteromonas sp. chi3 Genome sequencing.</title>
        <authorList>
            <person name="Park S."/>
        </authorList>
    </citation>
    <scope>NUCLEOTIDE SEQUENCE [LARGE SCALE GENOMIC DNA]</scope>
    <source>
        <strain evidence="2">chi3</strain>
    </source>
</reference>
<dbReference type="InterPro" id="IPR036255">
    <property type="entry name" value="YgfB-like_sf"/>
</dbReference>
<protein>
    <submittedName>
        <fullName evidence="1">UPF0149 family protein</fullName>
    </submittedName>
</protein>
<organism evidence="1 2">
    <name type="scientific">Alteromonas gilva</name>
    <dbReference type="NCBI Taxonomy" id="2987522"/>
    <lineage>
        <taxon>Bacteria</taxon>
        <taxon>Pseudomonadati</taxon>
        <taxon>Pseudomonadota</taxon>
        <taxon>Gammaproteobacteria</taxon>
        <taxon>Alteromonadales</taxon>
        <taxon>Alteromonadaceae</taxon>
        <taxon>Alteromonas/Salinimonas group</taxon>
        <taxon>Alteromonas</taxon>
    </lineage>
</organism>
<proteinExistence type="predicted"/>
<dbReference type="RefSeq" id="WP_273642356.1">
    <property type="nucleotide sequence ID" value="NZ_JAQQXP010000003.1"/>
</dbReference>
<dbReference type="InterPro" id="IPR011978">
    <property type="entry name" value="YgfB-like"/>
</dbReference>
<evidence type="ECO:0000313" key="2">
    <source>
        <dbReference type="Proteomes" id="UP001218788"/>
    </source>
</evidence>
<sequence length="223" mass="24333">MSGNGYDDNELSMAGVLSARPYLEGVIFAVAACPEIPMPEKWMPWVLRADLNVAVSKEQADQLADFLMGRLRAALDAMRKGESLLPADYVEPSAPEKEPSARQQENLKNWLKGVLTGHQQLESQWQQAWKSNEDEALDMTDLATRLTRCLKLFSTLANPSLTLSQAPADKRQALAQGLPKLAASLPAMLKEYVAISGELVQALPNQFEVVAKDAANDPEAGAN</sequence>
<dbReference type="Pfam" id="PF03695">
    <property type="entry name" value="UPF0149"/>
    <property type="match status" value="1"/>
</dbReference>
<keyword evidence="2" id="KW-1185">Reference proteome</keyword>
<gene>
    <name evidence="1" type="ORF">OIK42_17395</name>
</gene>
<accession>A0ABT5L682</accession>
<name>A0ABT5L682_9ALTE</name>